<evidence type="ECO:0000313" key="8">
    <source>
        <dbReference type="Proteomes" id="UP000266673"/>
    </source>
</evidence>
<keyword evidence="3" id="KW-0808">Transferase</keyword>
<feature type="non-terminal residue" evidence="7">
    <location>
        <position position="380"/>
    </location>
</feature>
<dbReference type="GO" id="GO:0005886">
    <property type="term" value="C:plasma membrane"/>
    <property type="evidence" value="ECO:0007669"/>
    <property type="project" value="TreeGrafter"/>
</dbReference>
<dbReference type="GO" id="GO:0000155">
    <property type="term" value="F:phosphorelay sensor kinase activity"/>
    <property type="evidence" value="ECO:0007669"/>
    <property type="project" value="InterPro"/>
</dbReference>
<proteinExistence type="predicted"/>
<evidence type="ECO:0000256" key="1">
    <source>
        <dbReference type="ARBA" id="ARBA00000085"/>
    </source>
</evidence>
<dbReference type="InterPro" id="IPR036097">
    <property type="entry name" value="HisK_dim/P_sf"/>
</dbReference>
<dbReference type="SUPFAM" id="SSF47384">
    <property type="entry name" value="Homodimeric domain of signal transducing histidine kinase"/>
    <property type="match status" value="1"/>
</dbReference>
<dbReference type="PANTHER" id="PTHR43047">
    <property type="entry name" value="TWO-COMPONENT HISTIDINE PROTEIN KINASE"/>
    <property type="match status" value="1"/>
</dbReference>
<evidence type="ECO:0000256" key="3">
    <source>
        <dbReference type="ARBA" id="ARBA00022679"/>
    </source>
</evidence>
<dbReference type="Gene3D" id="6.10.250.690">
    <property type="match status" value="1"/>
</dbReference>
<feature type="domain" description="Response regulatory" evidence="6">
    <location>
        <begin position="49"/>
        <end position="128"/>
    </location>
</feature>
<comment type="catalytic activity">
    <reaction evidence="1">
        <text>ATP + protein L-histidine = ADP + protein N-phospho-L-histidine.</text>
        <dbReference type="EC" id="2.7.13.3"/>
    </reaction>
</comment>
<dbReference type="PANTHER" id="PTHR43047:SF72">
    <property type="entry name" value="OSMOSENSING HISTIDINE PROTEIN KINASE SLN1"/>
    <property type="match status" value="1"/>
</dbReference>
<reference evidence="7 8" key="1">
    <citation type="submission" date="2018-06" db="EMBL/GenBank/DDBJ databases">
        <title>Comparative genomics reveals the genomic features of Rhizophagus irregularis, R. cerebriforme, R. diaphanum and Gigaspora rosea, and their symbiotic lifestyle signature.</title>
        <authorList>
            <person name="Morin E."/>
            <person name="San Clemente H."/>
            <person name="Chen E.C.H."/>
            <person name="De La Providencia I."/>
            <person name="Hainaut M."/>
            <person name="Kuo A."/>
            <person name="Kohler A."/>
            <person name="Murat C."/>
            <person name="Tang N."/>
            <person name="Roy S."/>
            <person name="Loubradou J."/>
            <person name="Henrissat B."/>
            <person name="Grigoriev I.V."/>
            <person name="Corradi N."/>
            <person name="Roux C."/>
            <person name="Martin F.M."/>
        </authorList>
    </citation>
    <scope>NUCLEOTIDE SEQUENCE [LARGE SCALE GENOMIC DNA]</scope>
    <source>
        <strain evidence="7 8">DAOM 194757</strain>
    </source>
</reference>
<dbReference type="GO" id="GO:0009927">
    <property type="term" value="F:histidine phosphotransfer kinase activity"/>
    <property type="evidence" value="ECO:0007669"/>
    <property type="project" value="TreeGrafter"/>
</dbReference>
<protein>
    <recommendedName>
        <fullName evidence="2">histidine kinase</fullName>
        <ecNumber evidence="2">2.7.13.3</ecNumber>
    </recommendedName>
</protein>
<keyword evidence="4" id="KW-0418">Kinase</keyword>
<dbReference type="InterPro" id="IPR011006">
    <property type="entry name" value="CheY-like_superfamily"/>
</dbReference>
<dbReference type="CDD" id="cd00082">
    <property type="entry name" value="HisKA"/>
    <property type="match status" value="1"/>
</dbReference>
<dbReference type="STRING" id="44941.A0A397UWY7"/>
<dbReference type="OrthoDB" id="5378913at2759"/>
<dbReference type="Gene3D" id="1.10.287.130">
    <property type="match status" value="1"/>
</dbReference>
<dbReference type="Proteomes" id="UP000266673">
    <property type="component" value="Unassembled WGS sequence"/>
</dbReference>
<dbReference type="InterPro" id="IPR003661">
    <property type="entry name" value="HisK_dim/P_dom"/>
</dbReference>
<dbReference type="Gene3D" id="3.40.50.2300">
    <property type="match status" value="1"/>
</dbReference>
<gene>
    <name evidence="7" type="ORF">C2G38_2248359</name>
</gene>
<accession>A0A397UWY7</accession>
<dbReference type="SUPFAM" id="SSF52172">
    <property type="entry name" value="CheY-like"/>
    <property type="match status" value="1"/>
</dbReference>
<evidence type="ECO:0000256" key="2">
    <source>
        <dbReference type="ARBA" id="ARBA00012438"/>
    </source>
</evidence>
<dbReference type="InterPro" id="IPR001789">
    <property type="entry name" value="Sig_transdc_resp-reg_receiver"/>
</dbReference>
<comment type="caution">
    <text evidence="7">The sequence shown here is derived from an EMBL/GenBank/DDBJ whole genome shotgun (WGS) entry which is preliminary data.</text>
</comment>
<evidence type="ECO:0000259" key="5">
    <source>
        <dbReference type="SMART" id="SM00388"/>
    </source>
</evidence>
<sequence>MNQVSTEDQMLINNQNMNINIMDQVSTKDQMSIDNQNLNVNIVNSSEKWQILFVEDNNDMRDYLTDLLKKFVHHARDGKDALRVLKTLNKLPDLILSGNENSIIRGLNKGADDYLTKPFSARDLITRIRININLSLLRRKIIFQQCKQEEIKQLLLTISEKLASKLDLDGTLQDVARRLYQILPYPEKITNSSSEIDDNYESESQTFCDIQEFLKKIQEYLAIIHNNLLDESAEKNIEIKPYKKNVPYRHGMESGHFGTGQGKAAEAANIAKSQILANASHELRTPLGAIVGILSSLEHVALTDDQKDMINIMSWASDIVLSIINDILDAARLEAQKVVLMNRTFYLSDLLEGTIEKFGKKANDKTIELILKCDVDVVSR</sequence>
<evidence type="ECO:0000259" key="6">
    <source>
        <dbReference type="SMART" id="SM00448"/>
    </source>
</evidence>
<name>A0A397UWY7_9GLOM</name>
<dbReference type="SMART" id="SM00448">
    <property type="entry name" value="REC"/>
    <property type="match status" value="1"/>
</dbReference>
<dbReference type="SMART" id="SM00388">
    <property type="entry name" value="HisKA"/>
    <property type="match status" value="1"/>
</dbReference>
<dbReference type="AlphaFoldDB" id="A0A397UWY7"/>
<dbReference type="EMBL" id="QKWP01000848">
    <property type="protein sequence ID" value="RIB14262.1"/>
    <property type="molecule type" value="Genomic_DNA"/>
</dbReference>
<dbReference type="Pfam" id="PF00512">
    <property type="entry name" value="HisKA"/>
    <property type="match status" value="1"/>
</dbReference>
<organism evidence="7 8">
    <name type="scientific">Gigaspora rosea</name>
    <dbReference type="NCBI Taxonomy" id="44941"/>
    <lineage>
        <taxon>Eukaryota</taxon>
        <taxon>Fungi</taxon>
        <taxon>Fungi incertae sedis</taxon>
        <taxon>Mucoromycota</taxon>
        <taxon>Glomeromycotina</taxon>
        <taxon>Glomeromycetes</taxon>
        <taxon>Diversisporales</taxon>
        <taxon>Gigasporaceae</taxon>
        <taxon>Gigaspora</taxon>
    </lineage>
</organism>
<feature type="domain" description="Signal transduction histidine kinase dimerisation/phosphoacceptor" evidence="5">
    <location>
        <begin position="271"/>
        <end position="336"/>
    </location>
</feature>
<keyword evidence="8" id="KW-1185">Reference proteome</keyword>
<evidence type="ECO:0000256" key="4">
    <source>
        <dbReference type="ARBA" id="ARBA00022777"/>
    </source>
</evidence>
<dbReference type="EC" id="2.7.13.3" evidence="2"/>
<evidence type="ECO:0000313" key="7">
    <source>
        <dbReference type="EMBL" id="RIB14262.1"/>
    </source>
</evidence>